<feature type="signal peptide" evidence="2">
    <location>
        <begin position="1"/>
        <end position="20"/>
    </location>
</feature>
<dbReference type="CDD" id="cd16325">
    <property type="entry name" value="LolA"/>
    <property type="match status" value="1"/>
</dbReference>
<dbReference type="Gene3D" id="2.50.20.10">
    <property type="entry name" value="Lipoprotein localisation LolA/LolB/LppX"/>
    <property type="match status" value="1"/>
</dbReference>
<dbReference type="InterPro" id="IPR004564">
    <property type="entry name" value="OM_lipoprot_carrier_LolA-like"/>
</dbReference>
<protein>
    <recommendedName>
        <fullName evidence="5">Outer membrane lipoprotein carrier protein LolA</fullName>
    </recommendedName>
</protein>
<organism evidence="3 4">
    <name type="scientific">Pseudopedobacter saltans</name>
    <dbReference type="NCBI Taxonomy" id="151895"/>
    <lineage>
        <taxon>Bacteria</taxon>
        <taxon>Pseudomonadati</taxon>
        <taxon>Bacteroidota</taxon>
        <taxon>Sphingobacteriia</taxon>
        <taxon>Sphingobacteriales</taxon>
        <taxon>Sphingobacteriaceae</taxon>
        <taxon>Pseudopedobacter</taxon>
    </lineage>
</organism>
<dbReference type="Pfam" id="PF03548">
    <property type="entry name" value="LolA"/>
    <property type="match status" value="1"/>
</dbReference>
<accession>A0A2W5EKR9</accession>
<dbReference type="PANTHER" id="PTHR35869">
    <property type="entry name" value="OUTER-MEMBRANE LIPOPROTEIN CARRIER PROTEIN"/>
    <property type="match status" value="1"/>
</dbReference>
<dbReference type="SUPFAM" id="SSF89392">
    <property type="entry name" value="Prokaryotic lipoproteins and lipoprotein localization factors"/>
    <property type="match status" value="1"/>
</dbReference>
<evidence type="ECO:0000256" key="2">
    <source>
        <dbReference type="SAM" id="SignalP"/>
    </source>
</evidence>
<dbReference type="InterPro" id="IPR029046">
    <property type="entry name" value="LolA/LolB/LppX"/>
</dbReference>
<dbReference type="AlphaFoldDB" id="A0A2W5EKR9"/>
<comment type="caution">
    <text evidence="3">The sequence shown here is derived from an EMBL/GenBank/DDBJ whole genome shotgun (WGS) entry which is preliminary data.</text>
</comment>
<evidence type="ECO:0000313" key="3">
    <source>
        <dbReference type="EMBL" id="PZP43818.1"/>
    </source>
</evidence>
<dbReference type="EMBL" id="QFOI01000350">
    <property type="protein sequence ID" value="PZP43818.1"/>
    <property type="molecule type" value="Genomic_DNA"/>
</dbReference>
<gene>
    <name evidence="3" type="ORF">DI598_15295</name>
</gene>
<dbReference type="PANTHER" id="PTHR35869:SF1">
    <property type="entry name" value="OUTER-MEMBRANE LIPOPROTEIN CARRIER PROTEIN"/>
    <property type="match status" value="1"/>
</dbReference>
<sequence>MKKVYTLIIAFIAFSQLAIAQKDPSAKAILDKVNANIKSSKGATANFSYAVKNRKGESQGAAQGKLIVSGNKYHITQGDNTIISNGTQLWNYDKSANEVNVSTPSSAAGSINPDKLLTGSFSATDFNYKLVSKDGSLFHILLMPADARKNFKQIDLYVSKAQNMITKASVIDKTGNTTFFQLSNIKTNVSVPASQFVFDKAAHPGVEVID</sequence>
<dbReference type="Proteomes" id="UP000249645">
    <property type="component" value="Unassembled WGS sequence"/>
</dbReference>
<reference evidence="3 4" key="1">
    <citation type="submission" date="2017-11" db="EMBL/GenBank/DDBJ databases">
        <title>Infants hospitalized years apart are colonized by the same room-sourced microbial strains.</title>
        <authorList>
            <person name="Brooks B."/>
            <person name="Olm M.R."/>
            <person name="Firek B.A."/>
            <person name="Baker R."/>
            <person name="Thomas B.C."/>
            <person name="Morowitz M.J."/>
            <person name="Banfield J.F."/>
        </authorList>
    </citation>
    <scope>NUCLEOTIDE SEQUENCE [LARGE SCALE GENOMIC DNA]</scope>
    <source>
        <strain evidence="3">S2_009_000_R2_76</strain>
    </source>
</reference>
<proteinExistence type="predicted"/>
<feature type="chain" id="PRO_5015937243" description="Outer membrane lipoprotein carrier protein LolA" evidence="2">
    <location>
        <begin position="21"/>
        <end position="210"/>
    </location>
</feature>
<evidence type="ECO:0000313" key="4">
    <source>
        <dbReference type="Proteomes" id="UP000249645"/>
    </source>
</evidence>
<name>A0A2W5EKR9_9SPHI</name>
<evidence type="ECO:0000256" key="1">
    <source>
        <dbReference type="ARBA" id="ARBA00022729"/>
    </source>
</evidence>
<keyword evidence="1 2" id="KW-0732">Signal</keyword>
<evidence type="ECO:0008006" key="5">
    <source>
        <dbReference type="Google" id="ProtNLM"/>
    </source>
</evidence>